<dbReference type="InterPro" id="IPR058998">
    <property type="entry name" value="YycE-like_N"/>
</dbReference>
<organism evidence="4 5">
    <name type="scientific">Beauveria bassiana D1-5</name>
    <dbReference type="NCBI Taxonomy" id="1245745"/>
    <lineage>
        <taxon>Eukaryota</taxon>
        <taxon>Fungi</taxon>
        <taxon>Dikarya</taxon>
        <taxon>Ascomycota</taxon>
        <taxon>Pezizomycotina</taxon>
        <taxon>Sordariomycetes</taxon>
        <taxon>Hypocreomycetidae</taxon>
        <taxon>Hypocreales</taxon>
        <taxon>Cordycipitaceae</taxon>
        <taxon>Beauveria</taxon>
    </lineage>
</organism>
<evidence type="ECO:0000259" key="3">
    <source>
        <dbReference type="PROSITE" id="PS51186"/>
    </source>
</evidence>
<dbReference type="Gene3D" id="3.10.180.10">
    <property type="entry name" value="2,3-Dihydroxybiphenyl 1,2-Dioxygenase, domain 1"/>
    <property type="match status" value="1"/>
</dbReference>
<keyword evidence="2" id="KW-0012">Acyltransferase</keyword>
<accession>A0A0A2W0G0</accession>
<dbReference type="AlphaFoldDB" id="A0A0A2W0G0"/>
<sequence>MTVRRATLNEAQALWTIRNEAIRFGCRETYPEDVLATWTPDEMPEGYRNEIVKNPFFVAENENGEPVATGFLDLKNGSVEAVFTLPAYTGRGMAKQILQAIKQEARSRGMSRLTLSSTPNARGFYLTQGFRVVKEGLYPISRSGANMNDRIDYQIEKYSFTEVEESPRLTRQWEEVREEFQREPQDAEQRLRLALLNVDYVTSFELPFRLLLLRAPQLIDKLRAELQLSQKSVVINDNKRGEVYSIKDDLSAVPDAFRYRFSNRIRRIDPGGTPATAYQQIALQVRSPRDRLKIALEAGLQVNALDGLFWFGLQRIAADISVLRQAGMAIITAERMVFDSLTDQEKMMNFSHMRIARPVSNLKNSRDMYCAGLGLQQIAEFNDHDGFSGVMLGRPSLGWHLEFTVCQHHPIAPRPTKDDLLVLYVPDRVEWEAACDRMLEAGFTRRDAFNPYWDVKGATFIDSDDYRAFCVLDKLIDNDIPAGEEAHFFMGLPGFWRTVAGDCRVARFPVACILKQQNCRHKRVYCRLPALAIGVGKNQLLPGHDIKPDAGVVHLLPVNVKHGIETPANPKIYLTGGDAMRARHKKLFYMLRLGPAFPDQPPWNVDHALQF</sequence>
<proteinExistence type="predicted"/>
<dbReference type="PROSITE" id="PS51186">
    <property type="entry name" value="GNAT"/>
    <property type="match status" value="1"/>
</dbReference>
<dbReference type="Pfam" id="PF13673">
    <property type="entry name" value="Acetyltransf_10"/>
    <property type="match status" value="1"/>
</dbReference>
<comment type="caution">
    <text evidence="4">The sequence shown here is derived from an EMBL/GenBank/DDBJ whole genome shotgun (WGS) entry which is preliminary data.</text>
</comment>
<keyword evidence="1" id="KW-0808">Transferase</keyword>
<dbReference type="InterPro" id="IPR058997">
    <property type="entry name" value="YycE-like_C"/>
</dbReference>
<dbReference type="Gene3D" id="3.40.630.30">
    <property type="match status" value="1"/>
</dbReference>
<dbReference type="InterPro" id="IPR000182">
    <property type="entry name" value="GNAT_dom"/>
</dbReference>
<evidence type="ECO:0000256" key="2">
    <source>
        <dbReference type="ARBA" id="ARBA00023315"/>
    </source>
</evidence>
<dbReference type="CDD" id="cd04301">
    <property type="entry name" value="NAT_SF"/>
    <property type="match status" value="1"/>
</dbReference>
<dbReference type="Pfam" id="PF22658">
    <property type="entry name" value="YycE-like_N"/>
    <property type="match status" value="1"/>
</dbReference>
<evidence type="ECO:0000313" key="5">
    <source>
        <dbReference type="Proteomes" id="UP000030106"/>
    </source>
</evidence>
<dbReference type="SUPFAM" id="SSF55729">
    <property type="entry name" value="Acyl-CoA N-acyltransferases (Nat)"/>
    <property type="match status" value="1"/>
</dbReference>
<dbReference type="Proteomes" id="UP000030106">
    <property type="component" value="Unassembled WGS sequence"/>
</dbReference>
<dbReference type="PANTHER" id="PTHR43877:SF2">
    <property type="entry name" value="AMINOALKYLPHOSPHONATE N-ACETYLTRANSFERASE-RELATED"/>
    <property type="match status" value="1"/>
</dbReference>
<evidence type="ECO:0000256" key="1">
    <source>
        <dbReference type="ARBA" id="ARBA00022679"/>
    </source>
</evidence>
<reference evidence="4 5" key="1">
    <citation type="submission" date="2012-10" db="EMBL/GenBank/DDBJ databases">
        <title>Genome sequencing and analysis of entomopathogenic fungi Beauveria bassiana D1-5.</title>
        <authorList>
            <person name="Li Q."/>
            <person name="Wang L."/>
            <person name="Zhang Z."/>
            <person name="Wang Q."/>
            <person name="Ren J."/>
            <person name="Wang M."/>
            <person name="Xu W."/>
            <person name="Wang J."/>
            <person name="Lu Y."/>
            <person name="Du Q."/>
            <person name="Sun Z."/>
        </authorList>
    </citation>
    <scope>NUCLEOTIDE SEQUENCE [LARGE SCALE GENOMIC DNA]</scope>
    <source>
        <strain evidence="4 5">D1-5</strain>
    </source>
</reference>
<dbReference type="Pfam" id="PF22659">
    <property type="entry name" value="YycE-like_C"/>
    <property type="match status" value="1"/>
</dbReference>
<feature type="domain" description="N-acetyltransferase" evidence="3">
    <location>
        <begin position="1"/>
        <end position="152"/>
    </location>
</feature>
<protein>
    <submittedName>
        <fullName evidence="4">Uncharacterized protein yycE</fullName>
    </submittedName>
</protein>
<dbReference type="InterPro" id="IPR050832">
    <property type="entry name" value="Bact_Acetyltransf"/>
</dbReference>
<dbReference type="GO" id="GO:0016747">
    <property type="term" value="F:acyltransferase activity, transferring groups other than amino-acyl groups"/>
    <property type="evidence" value="ECO:0007669"/>
    <property type="project" value="InterPro"/>
</dbReference>
<dbReference type="SUPFAM" id="SSF54593">
    <property type="entry name" value="Glyoxalase/Bleomycin resistance protein/Dihydroxybiphenyl dioxygenase"/>
    <property type="match status" value="1"/>
</dbReference>
<dbReference type="InterPro" id="IPR029068">
    <property type="entry name" value="Glyas_Bleomycin-R_OHBP_Dase"/>
</dbReference>
<dbReference type="PANTHER" id="PTHR43877">
    <property type="entry name" value="AMINOALKYLPHOSPHONATE N-ACETYLTRANSFERASE-RELATED-RELATED"/>
    <property type="match status" value="1"/>
</dbReference>
<gene>
    <name evidence="4" type="ORF">BBAD15_g924</name>
</gene>
<dbReference type="HOGENOM" id="CLU_446861_0_0_1"/>
<evidence type="ECO:0000313" key="4">
    <source>
        <dbReference type="EMBL" id="KGQ13388.1"/>
    </source>
</evidence>
<name>A0A0A2W0G0_BEABA</name>
<dbReference type="InterPro" id="IPR016181">
    <property type="entry name" value="Acyl_CoA_acyltransferase"/>
</dbReference>
<dbReference type="EMBL" id="ANFO01000044">
    <property type="protein sequence ID" value="KGQ13388.1"/>
    <property type="molecule type" value="Genomic_DNA"/>
</dbReference>